<evidence type="ECO:0000313" key="1">
    <source>
        <dbReference type="EMBL" id="KAI8650650.1"/>
    </source>
</evidence>
<comment type="caution">
    <text evidence="1">The sequence shown here is derived from an EMBL/GenBank/DDBJ whole genome shotgun (WGS) entry which is preliminary data.</text>
</comment>
<gene>
    <name evidence="1" type="ORF">NCS57_01399400</name>
</gene>
<keyword evidence="2" id="KW-1185">Reference proteome</keyword>
<sequence>MFHISVAASSNAKSGQSFLRRPCHHPGKQYGGSSPSKSLAMVASIASCLANILFPYTILTSGFPQFLNIGNSSVNISNSFQETPYLSGNRSYKCPDLPSRLHTRAHRVQITRCNGRMPDFGIAQQGLPDNTSNSCEDPAMV</sequence>
<reference evidence="1" key="1">
    <citation type="submission" date="2022-06" db="EMBL/GenBank/DDBJ databases">
        <title>Fusarium solani species complex genomes reveal bases of compartmentalisation and animal pathogenesis.</title>
        <authorList>
            <person name="Tsai I.J."/>
        </authorList>
    </citation>
    <scope>NUCLEOTIDE SEQUENCE</scope>
    <source>
        <strain evidence="1">Fu6.1</strain>
    </source>
</reference>
<dbReference type="EMBL" id="CM046514">
    <property type="protein sequence ID" value="KAI8650650.1"/>
    <property type="molecule type" value="Genomic_DNA"/>
</dbReference>
<name>A0ACC0QE68_9HYPO</name>
<dbReference type="Proteomes" id="UP001065298">
    <property type="component" value="Chromosome 12"/>
</dbReference>
<evidence type="ECO:0000313" key="2">
    <source>
        <dbReference type="Proteomes" id="UP001065298"/>
    </source>
</evidence>
<protein>
    <submittedName>
        <fullName evidence="1">Uncharacterized protein</fullName>
    </submittedName>
</protein>
<organism evidence="1 2">
    <name type="scientific">Fusarium keratoplasticum</name>
    <dbReference type="NCBI Taxonomy" id="1328300"/>
    <lineage>
        <taxon>Eukaryota</taxon>
        <taxon>Fungi</taxon>
        <taxon>Dikarya</taxon>
        <taxon>Ascomycota</taxon>
        <taxon>Pezizomycotina</taxon>
        <taxon>Sordariomycetes</taxon>
        <taxon>Hypocreomycetidae</taxon>
        <taxon>Hypocreales</taxon>
        <taxon>Nectriaceae</taxon>
        <taxon>Fusarium</taxon>
        <taxon>Fusarium solani species complex</taxon>
    </lineage>
</organism>
<accession>A0ACC0QE68</accession>
<proteinExistence type="predicted"/>